<dbReference type="EMBL" id="NKHZ01000080">
    <property type="protein sequence ID" value="PNS15276.1"/>
    <property type="molecule type" value="Genomic_DNA"/>
</dbReference>
<evidence type="ECO:0000256" key="2">
    <source>
        <dbReference type="ARBA" id="ARBA00012489"/>
    </source>
</evidence>
<reference evidence="8 9" key="1">
    <citation type="submission" date="2017-06" db="EMBL/GenBank/DDBJ databases">
        <title>Draft genome sequence of a variant of Elsinoe murrayae.</title>
        <authorList>
            <person name="Cheng Q."/>
        </authorList>
    </citation>
    <scope>NUCLEOTIDE SEQUENCE [LARGE SCALE GENOMIC DNA]</scope>
    <source>
        <strain evidence="8 9">CQ-2017a</strain>
    </source>
</reference>
<feature type="compositionally biased region" description="Basic and acidic residues" evidence="6">
    <location>
        <begin position="1882"/>
        <end position="1895"/>
    </location>
</feature>
<dbReference type="GO" id="GO:0006508">
    <property type="term" value="P:proteolysis"/>
    <property type="evidence" value="ECO:0007669"/>
    <property type="project" value="InterPro"/>
</dbReference>
<dbReference type="PANTHER" id="PTHR12792">
    <property type="entry name" value="EXTRA SPINDLE POLES 1-RELATED"/>
    <property type="match status" value="1"/>
</dbReference>
<feature type="compositionally biased region" description="Basic and acidic residues" evidence="6">
    <location>
        <begin position="103"/>
        <end position="121"/>
    </location>
</feature>
<gene>
    <name evidence="8" type="ORF">CAC42_8277</name>
</gene>
<evidence type="ECO:0000313" key="9">
    <source>
        <dbReference type="Proteomes" id="UP000243797"/>
    </source>
</evidence>
<feature type="coiled-coil region" evidence="5">
    <location>
        <begin position="542"/>
        <end position="569"/>
    </location>
</feature>
<comment type="caution">
    <text evidence="8">The sequence shown here is derived from an EMBL/GenBank/DDBJ whole genome shotgun (WGS) entry which is preliminary data.</text>
</comment>
<dbReference type="STRING" id="2082308.A0A2K1QJF5"/>
<evidence type="ECO:0000256" key="1">
    <source>
        <dbReference type="ARBA" id="ARBA00000451"/>
    </source>
</evidence>
<dbReference type="EC" id="3.4.22.49" evidence="2"/>
<comment type="catalytic activity">
    <reaction evidence="1">
        <text>All bonds known to be hydrolyzed by this endopeptidase have arginine in P1 and an acidic residue in P4. P6 is often occupied by an acidic residue or by a hydroxy-amino-acid residue, the phosphorylation of which enhances cleavage.</text>
        <dbReference type="EC" id="3.4.22.49"/>
    </reaction>
</comment>
<dbReference type="GO" id="GO:0044732">
    <property type="term" value="C:mitotic spindle pole body"/>
    <property type="evidence" value="ECO:0007669"/>
    <property type="project" value="TreeGrafter"/>
</dbReference>
<name>A0A2K1QJF5_9PEZI</name>
<dbReference type="InterPro" id="IPR030397">
    <property type="entry name" value="SEPARIN_core_dom"/>
</dbReference>
<feature type="region of interest" description="Disordered" evidence="6">
    <location>
        <begin position="1936"/>
        <end position="1978"/>
    </location>
</feature>
<keyword evidence="3" id="KW-0378">Hydrolase</keyword>
<dbReference type="GO" id="GO:0004197">
    <property type="term" value="F:cysteine-type endopeptidase activity"/>
    <property type="evidence" value="ECO:0007669"/>
    <property type="project" value="InterPro"/>
</dbReference>
<dbReference type="GO" id="GO:0005634">
    <property type="term" value="C:nucleus"/>
    <property type="evidence" value="ECO:0007669"/>
    <property type="project" value="InterPro"/>
</dbReference>
<accession>A0A2K1QJF5</accession>
<evidence type="ECO:0000259" key="7">
    <source>
        <dbReference type="PROSITE" id="PS51700"/>
    </source>
</evidence>
<feature type="compositionally biased region" description="Basic residues" evidence="6">
    <location>
        <begin position="1969"/>
        <end position="1978"/>
    </location>
</feature>
<feature type="domain" description="Peptidase C50" evidence="7">
    <location>
        <begin position="1766"/>
        <end position="1864"/>
    </location>
</feature>
<feature type="compositionally biased region" description="Basic and acidic residues" evidence="6">
    <location>
        <begin position="1936"/>
        <end position="1945"/>
    </location>
</feature>
<organism evidence="8 9">
    <name type="scientific">Sphaceloma murrayae</name>
    <dbReference type="NCBI Taxonomy" id="2082308"/>
    <lineage>
        <taxon>Eukaryota</taxon>
        <taxon>Fungi</taxon>
        <taxon>Dikarya</taxon>
        <taxon>Ascomycota</taxon>
        <taxon>Pezizomycotina</taxon>
        <taxon>Dothideomycetes</taxon>
        <taxon>Dothideomycetidae</taxon>
        <taxon>Myriangiales</taxon>
        <taxon>Elsinoaceae</taxon>
        <taxon>Sphaceloma</taxon>
    </lineage>
</organism>
<protein>
    <recommendedName>
        <fullName evidence="2">separase</fullName>
        <ecNumber evidence="2">3.4.22.49</ecNumber>
    </recommendedName>
</protein>
<feature type="region of interest" description="Disordered" evidence="6">
    <location>
        <begin position="1875"/>
        <end position="1895"/>
    </location>
</feature>
<dbReference type="InParanoid" id="A0A2K1QJF5"/>
<keyword evidence="5" id="KW-0175">Coiled coil</keyword>
<feature type="region of interest" description="Disordered" evidence="6">
    <location>
        <begin position="31"/>
        <end position="82"/>
    </location>
</feature>
<dbReference type="GO" id="GO:0051307">
    <property type="term" value="P:meiotic chromosome separation"/>
    <property type="evidence" value="ECO:0007669"/>
    <property type="project" value="TreeGrafter"/>
</dbReference>
<evidence type="ECO:0000313" key="8">
    <source>
        <dbReference type="EMBL" id="PNS15276.1"/>
    </source>
</evidence>
<dbReference type="Proteomes" id="UP000243797">
    <property type="component" value="Unassembled WGS sequence"/>
</dbReference>
<sequence>MSRADIDRLRTNLSELDAFTSKTVTSLEEILGLGTTGKENLSPNGPEAKRSTAQKPTKALNERRGVQGAVRKQTGSDLSPKERQAIATEVVNKTLKILTDAARSQKDASREDGSVPRREASCKTPATLEHLNHAAACARAAFACLRRARGTSIAKNGTQLAQGMIALIGKLIVLGIDAIALKEIRALRTIISRDQRSLSQVQTQKPVDLENLLTVNIDNTDPAIMGLAVKYQGLVLQYIDTFGSTSVVEAICPLLHPRSAQSPFSIIIATKWPADKQDEMEHALKGHFRLLQSLSRSTLRRHGPAPVTALKLEGFGTFVAAYIDGRVSQESPLEAKPIRLIKESIERLLAKAPDSVPSHGCEAREFLEELFPGIAGQSDDLDHALSYLTRATSDYGQACVSAASSQRKGGGRSSGKAEWQALLLEARATKTPSEQVLGKLHAYLESDAGRDAFHSMSVDDLVKAQRFMTKTLICSAQQATASVSGLCSRLNLLFLEFWLAKSSTLRNGERRTAASSIESKAIFEGAVLACNTLVKISPSIGKTEAITEIQHAERQLQQAAELLASSLDASMILALSNLQWRVYQLLYRNAPSDKQVAIAVLAAAVQWLRSPSLESGERDRGCYIPKLIALVDAYLVEAESRPPAQAAELYTSVRTALCQIFRHLSRNGSLQTNLDPAAPHCDDDQSLRNAIALAIRFTQSTKRPCLDALINMLSDHELLNVVQAWLEALPDPRSKVFKQDLHVCATSITNSSVSVPHLSNLLGSRRLIVISLCAPESLSPELIEALLAESHDRHLSRDGKGICIPYKHALSSLAFVTAAHERADDPSTFEGILQQWSEDAESATHAADLDKVFDGLEDMIEVLLAVYPYLETRGWVYAQRLALTLTQRLTVLHGSCDPSTLRSLACHHARFNMSQGDIQQAKKVFHELSIYAASPRAPLDVHVQTGLTNLELASVEDDMSVVQKALASCSTIINVQNASRQQKLSMYTAQADAGLIIAGFLHRRGRYVASSSALKYSMLLLKSIDAARRKTNASKADPVAEVTHSLKRLGLESSESDQVDASSSAIPHPAPPETASRMIRCLLLHFQNARDLGLRKEAERHLQQARRLAQEMGLVHVGRRVRSHVLQHALLCNDAGRLDDVEILEGTADVAQERDLVASALHVALGDWRAEFESAKAALEDYRRAEEYLQLEDALVAARIAKNNVASKPVSKAKKAVAKPPANSTKTRRTTAKASIAKSVPAKTPKSTLTPTPEDTVEFKLPLVNTIRRQRGLAYLRAGELGSAQDLLGTQKAQDDSEHGYPFAIAMARFELACADAIITTDVTYNMLPESTLSVPSCGAGAQDEGSAVVDFDSEVNLGLASVNPGPTARSKRTSVPIQADKVQSHLSSAKRLLARSITTAVSSGPSSSMYDVTSLIATSSMYLTTTRTNSSGALHPCTLAWSLEIPSLEATRRQYLHLAQERRKTDQGLDLQSLLISERVVSSDIPADFQADYNDVLPSNWTTLSMTMNEDGTELWVAKTDDQIEESEPFTFTAARSELRDIIEASDYSCHNPPDSSTKNGKSKWWEDREALDQRLHELLLSLEDIWLGGFKSVFSLHRRQPSLLARFRKSFDAILERHLPSRHGAKAKSPRPVLHSHILDLFLGLSLSADTEEKLEDDVLDLLYFVIDTLHWNGEPNAHDEVDFDAMTIATIDAIRAYHDAAVPDSADQHLILRLEKRLHIFPWESLPCLQDVSVTRVASLRQLRDRILAMRRYSASDRHAIPRGRGTAILNPSGDLVKTEETLGPLLSPLSEHRWAVHTRSKPSEGTFETALRESNVMLYFGHGSGTQYVRERSVQKLTRCAQAVWLMGCSSGKVIEGWGYESESVPLSYLGAGEGGEGESRDGEEAEARDREGMCMSVVATLWDVTDRDIDRFSVAVGKKWGLWGREAGTKGEEKVKEDVVPKTPARKGRAPPKTPGKTPGKTPQKPKKMLRRNTKKKIVEGLEDDDDDSHNGNMSLAAAVAKSRDVCYLRYLNGAASVVYGIPTYLGD</sequence>
<dbReference type="PROSITE" id="PS51700">
    <property type="entry name" value="SEPARIN"/>
    <property type="match status" value="1"/>
</dbReference>
<dbReference type="GO" id="GO:0005737">
    <property type="term" value="C:cytoplasm"/>
    <property type="evidence" value="ECO:0007669"/>
    <property type="project" value="TreeGrafter"/>
</dbReference>
<dbReference type="Pfam" id="PF03568">
    <property type="entry name" value="Separin_C"/>
    <property type="match status" value="1"/>
</dbReference>
<proteinExistence type="predicted"/>
<evidence type="ECO:0000256" key="3">
    <source>
        <dbReference type="ARBA" id="ARBA00022801"/>
    </source>
</evidence>
<keyword evidence="4" id="KW-0159">Chromosome partition</keyword>
<dbReference type="InterPro" id="IPR005314">
    <property type="entry name" value="Peptidase_C50"/>
</dbReference>
<dbReference type="OrthoDB" id="10255632at2759"/>
<evidence type="ECO:0000256" key="6">
    <source>
        <dbReference type="SAM" id="MobiDB-lite"/>
    </source>
</evidence>
<feature type="region of interest" description="Disordered" evidence="6">
    <location>
        <begin position="101"/>
        <end position="121"/>
    </location>
</feature>
<evidence type="ECO:0000256" key="4">
    <source>
        <dbReference type="ARBA" id="ARBA00022829"/>
    </source>
</evidence>
<feature type="region of interest" description="Disordered" evidence="6">
    <location>
        <begin position="1211"/>
        <end position="1254"/>
    </location>
</feature>
<evidence type="ECO:0000256" key="5">
    <source>
        <dbReference type="SAM" id="Coils"/>
    </source>
</evidence>
<dbReference type="GO" id="GO:0072686">
    <property type="term" value="C:mitotic spindle"/>
    <property type="evidence" value="ECO:0007669"/>
    <property type="project" value="TreeGrafter"/>
</dbReference>
<keyword evidence="9" id="KW-1185">Reference proteome</keyword>
<dbReference type="PANTHER" id="PTHR12792:SF0">
    <property type="entry name" value="SEPARIN"/>
    <property type="match status" value="1"/>
</dbReference>